<comment type="caution">
    <text evidence="6">The sequence shown here is derived from an EMBL/GenBank/DDBJ whole genome shotgun (WGS) entry which is preliminary data.</text>
</comment>
<dbReference type="AlphaFoldDB" id="A0A497VE70"/>
<accession>A0A497VE70</accession>
<dbReference type="SUPFAM" id="SSF111384">
    <property type="entry name" value="OmpH-like"/>
    <property type="match status" value="1"/>
</dbReference>
<dbReference type="RefSeq" id="WP_121025054.1">
    <property type="nucleotide sequence ID" value="NZ_RCCE01000004.1"/>
</dbReference>
<feature type="compositionally biased region" description="Acidic residues" evidence="4">
    <location>
        <begin position="192"/>
        <end position="204"/>
    </location>
</feature>
<dbReference type="GO" id="GO:0051082">
    <property type="term" value="F:unfolded protein binding"/>
    <property type="evidence" value="ECO:0007669"/>
    <property type="project" value="InterPro"/>
</dbReference>
<proteinExistence type="inferred from homology"/>
<evidence type="ECO:0000256" key="2">
    <source>
        <dbReference type="ARBA" id="ARBA00022729"/>
    </source>
</evidence>
<dbReference type="OrthoDB" id="7868372at2"/>
<dbReference type="Gene3D" id="3.30.910.20">
    <property type="entry name" value="Skp domain"/>
    <property type="match status" value="1"/>
</dbReference>
<keyword evidence="7" id="KW-1185">Reference proteome</keyword>
<dbReference type="Pfam" id="PF03938">
    <property type="entry name" value="OmpH"/>
    <property type="match status" value="1"/>
</dbReference>
<evidence type="ECO:0000313" key="6">
    <source>
        <dbReference type="EMBL" id="RLJ41740.1"/>
    </source>
</evidence>
<evidence type="ECO:0000256" key="3">
    <source>
        <dbReference type="SAM" id="Coils"/>
    </source>
</evidence>
<dbReference type="GO" id="GO:0050821">
    <property type="term" value="P:protein stabilization"/>
    <property type="evidence" value="ECO:0007669"/>
    <property type="project" value="TreeGrafter"/>
</dbReference>
<comment type="similarity">
    <text evidence="1">Belongs to the Skp family.</text>
</comment>
<reference evidence="6 7" key="1">
    <citation type="submission" date="2018-10" db="EMBL/GenBank/DDBJ databases">
        <title>Genomic Encyclopedia of Archaeal and Bacterial Type Strains, Phase II (KMG-II): from individual species to whole genera.</title>
        <authorList>
            <person name="Goeker M."/>
        </authorList>
    </citation>
    <scope>NUCLEOTIDE SEQUENCE [LARGE SCALE GENOMIC DNA]</scope>
    <source>
        <strain evidence="6 7">DSM 29466</strain>
    </source>
</reference>
<evidence type="ECO:0000256" key="5">
    <source>
        <dbReference type="SAM" id="SignalP"/>
    </source>
</evidence>
<dbReference type="InterPro" id="IPR024930">
    <property type="entry name" value="Skp_dom_sf"/>
</dbReference>
<dbReference type="GO" id="GO:0005829">
    <property type="term" value="C:cytosol"/>
    <property type="evidence" value="ECO:0007669"/>
    <property type="project" value="TreeGrafter"/>
</dbReference>
<keyword evidence="3" id="KW-0175">Coiled coil</keyword>
<protein>
    <submittedName>
        <fullName evidence="6">Periplasmic chaperone for outer membrane proteins Skp</fullName>
    </submittedName>
</protein>
<evidence type="ECO:0000313" key="7">
    <source>
        <dbReference type="Proteomes" id="UP000269157"/>
    </source>
</evidence>
<sequence length="204" mass="22462">MALRRALSALVLALAFANPVFAQGLQPSPVLTLDQDRMYAASAFGKRVQEDLQKQSNDLSQENRKIEAALEAEERRLTEERAGMAPENFQKLAADFDERVTGIRRAQASKTDNIRRQAEAERARFFEAAFPILLELVEESGAVAILNNTAVIFSVRQIDITDAAIARIDSVIGDSPRPVEPGPSQMPRPDSEPEQAPEDSSTDN</sequence>
<feature type="chain" id="PRO_5019721531" evidence="5">
    <location>
        <begin position="23"/>
        <end position="204"/>
    </location>
</feature>
<dbReference type="PANTHER" id="PTHR35089:SF1">
    <property type="entry name" value="CHAPERONE PROTEIN SKP"/>
    <property type="match status" value="1"/>
</dbReference>
<feature type="region of interest" description="Disordered" evidence="4">
    <location>
        <begin position="171"/>
        <end position="204"/>
    </location>
</feature>
<evidence type="ECO:0000256" key="4">
    <source>
        <dbReference type="SAM" id="MobiDB-lite"/>
    </source>
</evidence>
<dbReference type="Proteomes" id="UP000269157">
    <property type="component" value="Unassembled WGS sequence"/>
</dbReference>
<gene>
    <name evidence="6" type="ORF">BCF46_2708</name>
</gene>
<name>A0A497VE70_9RHOB</name>
<dbReference type="SMART" id="SM00935">
    <property type="entry name" value="OmpH"/>
    <property type="match status" value="1"/>
</dbReference>
<organism evidence="6 7">
    <name type="scientific">Litoreibacter meonggei</name>
    <dbReference type="NCBI Taxonomy" id="1049199"/>
    <lineage>
        <taxon>Bacteria</taxon>
        <taxon>Pseudomonadati</taxon>
        <taxon>Pseudomonadota</taxon>
        <taxon>Alphaproteobacteria</taxon>
        <taxon>Rhodobacterales</taxon>
        <taxon>Roseobacteraceae</taxon>
        <taxon>Litoreibacter</taxon>
    </lineage>
</organism>
<feature type="coiled-coil region" evidence="3">
    <location>
        <begin position="49"/>
        <end position="76"/>
    </location>
</feature>
<evidence type="ECO:0000256" key="1">
    <source>
        <dbReference type="ARBA" id="ARBA00009091"/>
    </source>
</evidence>
<dbReference type="PANTHER" id="PTHR35089">
    <property type="entry name" value="CHAPERONE PROTEIN SKP"/>
    <property type="match status" value="1"/>
</dbReference>
<keyword evidence="2 5" id="KW-0732">Signal</keyword>
<feature type="signal peptide" evidence="5">
    <location>
        <begin position="1"/>
        <end position="22"/>
    </location>
</feature>
<dbReference type="EMBL" id="RCCE01000004">
    <property type="protein sequence ID" value="RLJ41740.1"/>
    <property type="molecule type" value="Genomic_DNA"/>
</dbReference>
<dbReference type="InterPro" id="IPR005632">
    <property type="entry name" value="Chaperone_Skp"/>
</dbReference>